<dbReference type="SMART" id="SM00849">
    <property type="entry name" value="Lactamase_B"/>
    <property type="match status" value="1"/>
</dbReference>
<dbReference type="HAMAP" id="MF_00457">
    <property type="entry name" value="UPF0173"/>
    <property type="match status" value="1"/>
</dbReference>
<dbReference type="Pfam" id="PF13483">
    <property type="entry name" value="Lactamase_B_3"/>
    <property type="match status" value="1"/>
</dbReference>
<evidence type="ECO:0000256" key="4">
    <source>
        <dbReference type="ARBA" id="ARBA00048505"/>
    </source>
</evidence>
<dbReference type="SUPFAM" id="SSF56281">
    <property type="entry name" value="Metallo-hydrolase/oxidoreductase"/>
    <property type="match status" value="1"/>
</dbReference>
<dbReference type="Proteomes" id="UP000565468">
    <property type="component" value="Unassembled WGS sequence"/>
</dbReference>
<accession>A0A848M664</accession>
<dbReference type="EMBL" id="JABBPN010000005">
    <property type="protein sequence ID" value="NMO95690.1"/>
    <property type="molecule type" value="Genomic_DNA"/>
</dbReference>
<evidence type="ECO:0000313" key="7">
    <source>
        <dbReference type="EMBL" id="NMO95690.1"/>
    </source>
</evidence>
<proteinExistence type="inferred from homology"/>
<evidence type="ECO:0000256" key="1">
    <source>
        <dbReference type="ARBA" id="ARBA00022801"/>
    </source>
</evidence>
<gene>
    <name evidence="7" type="ORF">HII30_07880</name>
</gene>
<feature type="domain" description="Metallo-beta-lactamase" evidence="6">
    <location>
        <begin position="7"/>
        <end position="191"/>
    </location>
</feature>
<evidence type="ECO:0000313" key="8">
    <source>
        <dbReference type="Proteomes" id="UP000565468"/>
    </source>
</evidence>
<protein>
    <recommendedName>
        <fullName evidence="5">UPF0173 metal-dependent hydrolase HII30_07880</fullName>
    </recommendedName>
</protein>
<evidence type="ECO:0000259" key="6">
    <source>
        <dbReference type="SMART" id="SM00849"/>
    </source>
</evidence>
<dbReference type="Gene3D" id="3.60.15.10">
    <property type="entry name" value="Ribonuclease Z/Hydroxyacylglutathione hydrolase-like"/>
    <property type="match status" value="1"/>
</dbReference>
<evidence type="ECO:0000256" key="3">
    <source>
        <dbReference type="ARBA" id="ARBA00034301"/>
    </source>
</evidence>
<dbReference type="PANTHER" id="PTHR43546">
    <property type="entry name" value="UPF0173 METAL-DEPENDENT HYDROLASE MJ1163-RELATED"/>
    <property type="match status" value="1"/>
</dbReference>
<sequence>MKITYYGHSCTLVEHDGISVIIDPFLSGNPHTNVDPSDIKVNAVILTHGHDDHFGDTIQIAKQNDCPVIAVYELAVFCGKKGVKADGLNIGGGRKYDGFEVKYTQAFHSSSVSDGDSWVYAGQPGGVLLTMGGKTFYHAGDTALFGDMRLIGEMNSIACAALPIGGALTMGPEDALLAAQWLRTSRVIPLHYNTFPGIEQDPEAFCDRLKQTGVDGCPLTPGESLEL</sequence>
<evidence type="ECO:0000256" key="2">
    <source>
        <dbReference type="ARBA" id="ARBA00034221"/>
    </source>
</evidence>
<comment type="catalytic activity">
    <reaction evidence="4">
        <text>3',5'-cyclic UMP + H2O = UMP + H(+)</text>
        <dbReference type="Rhea" id="RHEA:70575"/>
        <dbReference type="ChEBI" id="CHEBI:15377"/>
        <dbReference type="ChEBI" id="CHEBI:15378"/>
        <dbReference type="ChEBI" id="CHEBI:57865"/>
        <dbReference type="ChEBI" id="CHEBI:184387"/>
    </reaction>
    <physiologicalReaction direction="left-to-right" evidence="4">
        <dbReference type="Rhea" id="RHEA:70576"/>
    </physiologicalReaction>
</comment>
<dbReference type="InterPro" id="IPR022877">
    <property type="entry name" value="UPF0173"/>
</dbReference>
<reference evidence="7 8" key="1">
    <citation type="submission" date="2020-04" db="EMBL/GenBank/DDBJ databases">
        <title>Paenibacillus algicola sp. nov., a novel marine bacterium producing alginate lyase.</title>
        <authorList>
            <person name="Huang H."/>
        </authorList>
    </citation>
    <scope>NUCLEOTIDE SEQUENCE [LARGE SCALE GENOMIC DNA]</scope>
    <source>
        <strain evidence="7 8">L7-75</strain>
    </source>
</reference>
<comment type="catalytic activity">
    <reaction evidence="2">
        <text>3',5'-cyclic CMP + H2O = CMP + H(+)</text>
        <dbReference type="Rhea" id="RHEA:72675"/>
        <dbReference type="ChEBI" id="CHEBI:15377"/>
        <dbReference type="ChEBI" id="CHEBI:15378"/>
        <dbReference type="ChEBI" id="CHEBI:58003"/>
        <dbReference type="ChEBI" id="CHEBI:60377"/>
    </reaction>
    <physiologicalReaction direction="left-to-right" evidence="2">
        <dbReference type="Rhea" id="RHEA:72676"/>
    </physiologicalReaction>
</comment>
<organism evidence="7 8">
    <name type="scientific">Paenibacillus lemnae</name>
    <dbReference type="NCBI Taxonomy" id="1330551"/>
    <lineage>
        <taxon>Bacteria</taxon>
        <taxon>Bacillati</taxon>
        <taxon>Bacillota</taxon>
        <taxon>Bacilli</taxon>
        <taxon>Bacillales</taxon>
        <taxon>Paenibacillaceae</taxon>
        <taxon>Paenibacillus</taxon>
    </lineage>
</organism>
<comment type="function">
    <text evidence="3">Counteracts the endogenous Pycsar antiviral defense system. Phosphodiesterase that enables metal-dependent hydrolysis of host cyclic nucleotide Pycsar defense signals such as cCMP and cUMP.</text>
</comment>
<dbReference type="PANTHER" id="PTHR43546:SF3">
    <property type="entry name" value="UPF0173 METAL-DEPENDENT HYDROLASE MJ1163"/>
    <property type="match status" value="1"/>
</dbReference>
<dbReference type="RefSeq" id="WP_169504465.1">
    <property type="nucleotide sequence ID" value="NZ_JABBPN010000005.1"/>
</dbReference>
<dbReference type="GO" id="GO:0016787">
    <property type="term" value="F:hydrolase activity"/>
    <property type="evidence" value="ECO:0007669"/>
    <property type="project" value="UniProtKB-UniRule"/>
</dbReference>
<comment type="caution">
    <text evidence="7">The sequence shown here is derived from an EMBL/GenBank/DDBJ whole genome shotgun (WGS) entry which is preliminary data.</text>
</comment>
<evidence type="ECO:0000256" key="5">
    <source>
        <dbReference type="HAMAP-Rule" id="MF_00457"/>
    </source>
</evidence>
<dbReference type="InterPro" id="IPR050114">
    <property type="entry name" value="UPF0173_UPF0282_UlaG_hydrolase"/>
</dbReference>
<keyword evidence="8" id="KW-1185">Reference proteome</keyword>
<name>A0A848M664_PAELE</name>
<dbReference type="AlphaFoldDB" id="A0A848M664"/>
<keyword evidence="1 5" id="KW-0378">Hydrolase</keyword>
<dbReference type="NCBIfam" id="NF001911">
    <property type="entry name" value="PRK00685.1"/>
    <property type="match status" value="1"/>
</dbReference>
<comment type="similarity">
    <text evidence="5">Belongs to the UPF0173 family.</text>
</comment>
<dbReference type="InterPro" id="IPR036866">
    <property type="entry name" value="RibonucZ/Hydroxyglut_hydro"/>
</dbReference>
<dbReference type="InterPro" id="IPR001279">
    <property type="entry name" value="Metallo-B-lactamas"/>
</dbReference>